<dbReference type="EMBL" id="WWBZ02000051">
    <property type="protein sequence ID" value="KAF4304244.1"/>
    <property type="molecule type" value="Genomic_DNA"/>
</dbReference>
<dbReference type="GO" id="GO:0032259">
    <property type="term" value="P:methylation"/>
    <property type="evidence" value="ECO:0007669"/>
    <property type="project" value="UniProtKB-KW"/>
</dbReference>
<dbReference type="Pfam" id="PF00067">
    <property type="entry name" value="p450"/>
    <property type="match status" value="1"/>
</dbReference>
<dbReference type="PANTHER" id="PTHR24305:SF232">
    <property type="entry name" value="P450, PUTATIVE (EUROFUNG)-RELATED"/>
    <property type="match status" value="1"/>
</dbReference>
<dbReference type="GO" id="GO:0004497">
    <property type="term" value="F:monooxygenase activity"/>
    <property type="evidence" value="ECO:0007669"/>
    <property type="project" value="InterPro"/>
</dbReference>
<dbReference type="InterPro" id="IPR001128">
    <property type="entry name" value="Cyt_P450"/>
</dbReference>
<reference evidence="6" key="1">
    <citation type="submission" date="2020-04" db="EMBL/GenBank/DDBJ databases">
        <title>Genome Assembly and Annotation of Botryosphaeria dothidea sdau 11-99, a Latent Pathogen of Apple Fruit Ring Rot in China.</title>
        <authorList>
            <person name="Yu C."/>
            <person name="Diao Y."/>
            <person name="Lu Q."/>
            <person name="Zhao J."/>
            <person name="Cui S."/>
            <person name="Peng C."/>
            <person name="He B."/>
            <person name="Liu H."/>
        </authorList>
    </citation>
    <scope>NUCLEOTIDE SEQUENCE [LARGE SCALE GENOMIC DNA]</scope>
    <source>
        <strain evidence="6">Sdau11-99</strain>
    </source>
</reference>
<comment type="cofactor">
    <cofactor evidence="1">
        <name>heme</name>
        <dbReference type="ChEBI" id="CHEBI:30413"/>
    </cofactor>
</comment>
<dbReference type="InterPro" id="IPR050121">
    <property type="entry name" value="Cytochrome_P450_monoxygenase"/>
</dbReference>
<feature type="region of interest" description="Disordered" evidence="5">
    <location>
        <begin position="270"/>
        <end position="289"/>
    </location>
</feature>
<dbReference type="GO" id="GO:0008168">
    <property type="term" value="F:methyltransferase activity"/>
    <property type="evidence" value="ECO:0007669"/>
    <property type="project" value="UniProtKB-KW"/>
</dbReference>
<keyword evidence="4" id="KW-0408">Iron</keyword>
<keyword evidence="7" id="KW-1185">Reference proteome</keyword>
<dbReference type="PANTHER" id="PTHR24305">
    <property type="entry name" value="CYTOCHROME P450"/>
    <property type="match status" value="1"/>
</dbReference>
<evidence type="ECO:0000256" key="4">
    <source>
        <dbReference type="ARBA" id="ARBA00023004"/>
    </source>
</evidence>
<dbReference type="Gene3D" id="1.10.630.10">
    <property type="entry name" value="Cytochrome P450"/>
    <property type="match status" value="1"/>
</dbReference>
<evidence type="ECO:0000256" key="2">
    <source>
        <dbReference type="ARBA" id="ARBA00010617"/>
    </source>
</evidence>
<comment type="similarity">
    <text evidence="2">Belongs to the cytochrome P450 family.</text>
</comment>
<dbReference type="Proteomes" id="UP000572817">
    <property type="component" value="Unassembled WGS sequence"/>
</dbReference>
<accession>A0A8H4INT4</accession>
<dbReference type="OrthoDB" id="3934656at2759"/>
<proteinExistence type="inferred from homology"/>
<keyword evidence="3" id="KW-0479">Metal-binding</keyword>
<evidence type="ECO:0000313" key="7">
    <source>
        <dbReference type="Proteomes" id="UP000572817"/>
    </source>
</evidence>
<protein>
    <submittedName>
        <fullName evidence="6">Pisatin demethylase</fullName>
    </submittedName>
</protein>
<name>A0A8H4INT4_9PEZI</name>
<organism evidence="6 7">
    <name type="scientific">Botryosphaeria dothidea</name>
    <dbReference type="NCBI Taxonomy" id="55169"/>
    <lineage>
        <taxon>Eukaryota</taxon>
        <taxon>Fungi</taxon>
        <taxon>Dikarya</taxon>
        <taxon>Ascomycota</taxon>
        <taxon>Pezizomycotina</taxon>
        <taxon>Dothideomycetes</taxon>
        <taxon>Dothideomycetes incertae sedis</taxon>
        <taxon>Botryosphaeriales</taxon>
        <taxon>Botryosphaeriaceae</taxon>
        <taxon>Botryosphaeria</taxon>
    </lineage>
</organism>
<evidence type="ECO:0000256" key="1">
    <source>
        <dbReference type="ARBA" id="ARBA00001971"/>
    </source>
</evidence>
<dbReference type="GO" id="GO:0020037">
    <property type="term" value="F:heme binding"/>
    <property type="evidence" value="ECO:0007669"/>
    <property type="project" value="InterPro"/>
</dbReference>
<feature type="compositionally biased region" description="Low complexity" evidence="5">
    <location>
        <begin position="272"/>
        <end position="283"/>
    </location>
</feature>
<dbReference type="AlphaFoldDB" id="A0A8H4INT4"/>
<gene>
    <name evidence="6" type="ORF">GTA08_BOTSDO08032</name>
</gene>
<evidence type="ECO:0000256" key="3">
    <source>
        <dbReference type="ARBA" id="ARBA00022723"/>
    </source>
</evidence>
<evidence type="ECO:0000256" key="5">
    <source>
        <dbReference type="SAM" id="MobiDB-lite"/>
    </source>
</evidence>
<dbReference type="InterPro" id="IPR036396">
    <property type="entry name" value="Cyt_P450_sf"/>
</dbReference>
<dbReference type="GO" id="GO:0016705">
    <property type="term" value="F:oxidoreductase activity, acting on paired donors, with incorporation or reduction of molecular oxygen"/>
    <property type="evidence" value="ECO:0007669"/>
    <property type="project" value="InterPro"/>
</dbReference>
<dbReference type="CDD" id="cd11060">
    <property type="entry name" value="CYP57A1-like"/>
    <property type="match status" value="1"/>
</dbReference>
<dbReference type="SUPFAM" id="SSF48264">
    <property type="entry name" value="Cytochrome P450"/>
    <property type="match status" value="1"/>
</dbReference>
<dbReference type="GO" id="GO:0005506">
    <property type="term" value="F:iron ion binding"/>
    <property type="evidence" value="ECO:0007669"/>
    <property type="project" value="InterPro"/>
</dbReference>
<comment type="caution">
    <text evidence="6">The sequence shown here is derived from an EMBL/GenBank/DDBJ whole genome shotgun (WGS) entry which is preliminary data.</text>
</comment>
<evidence type="ECO:0000313" key="6">
    <source>
        <dbReference type="EMBL" id="KAF4304244.1"/>
    </source>
</evidence>
<sequence length="445" mass="49599">MLLQYLLEPLSFRLVFTLCIVATLGRLLLNKYGTGLSHVPGPFWASFTDLWRFWIVWGRRPELVHIELHKKYGRLVRLGPRTVLVSDNAAAKTIYALNSGFVKSDFYPVQQTVARGRPLQSLFNTTDEAFHAKLRRAVSNAYAMSTIVQYEPLVDSTTTAFLAQLTERYADREDSSGICDFGTWLQFYAFDVIGELTYSKRLGFVDRGEDVDSIISNLEWLLNYVSVVGQMPLLDRLLLKNPLRLWKSALGFTNSNTPVVEFAKKRMAERGTASSSSSSTITSPDDGRPRRDFLSRFAAAHEKDPGFVSQERVLALTVANMFAGSDTTAISLRAIVYHLIRRPPALAALRAEFAAMEAQGVWAPGTALVRWADVRDLPYLSAVVMEALRVHPPAGLPLERVVPPAGVGVCGTFLPAGTIVGCSAWTLHRDEAVWGERVDEFRPER</sequence>